<evidence type="ECO:0000313" key="3">
    <source>
        <dbReference type="EMBL" id="GBG47976.1"/>
    </source>
</evidence>
<dbReference type="GO" id="GO:0004252">
    <property type="term" value="F:serine-type endopeptidase activity"/>
    <property type="evidence" value="ECO:0007669"/>
    <property type="project" value="InterPro"/>
</dbReference>
<dbReference type="InterPro" id="IPR043504">
    <property type="entry name" value="Peptidase_S1_PA_chymotrypsin"/>
</dbReference>
<dbReference type="InterPro" id="IPR001254">
    <property type="entry name" value="Trypsin_dom"/>
</dbReference>
<proteinExistence type="predicted"/>
<dbReference type="AlphaFoldDB" id="A0A388JL19"/>
<dbReference type="InterPro" id="IPR009003">
    <property type="entry name" value="Peptidase_S1_PA"/>
</dbReference>
<reference evidence="3 4" key="1">
    <citation type="journal article" date="2018" name="Cell">
        <title>The Chara Genome: Secondary Complexity and Implications for Plant Terrestrialization.</title>
        <authorList>
            <person name="Nishiyama T."/>
            <person name="Sakayama H."/>
            <person name="Vries J.D."/>
            <person name="Buschmann H."/>
            <person name="Saint-Marcoux D."/>
            <person name="Ullrich K.K."/>
            <person name="Haas F.B."/>
            <person name="Vanderstraeten L."/>
            <person name="Becker D."/>
            <person name="Lang D."/>
            <person name="Vosolsobe S."/>
            <person name="Rombauts S."/>
            <person name="Wilhelmsson P.K.I."/>
            <person name="Janitza P."/>
            <person name="Kern R."/>
            <person name="Heyl A."/>
            <person name="Rumpler F."/>
            <person name="Villalobos L.I.A.C."/>
            <person name="Clay J.M."/>
            <person name="Skokan R."/>
            <person name="Toyoda A."/>
            <person name="Suzuki Y."/>
            <person name="Kagoshima H."/>
            <person name="Schijlen E."/>
            <person name="Tajeshwar N."/>
            <person name="Catarino B."/>
            <person name="Hetherington A.J."/>
            <person name="Saltykova A."/>
            <person name="Bonnot C."/>
            <person name="Breuninger H."/>
            <person name="Symeonidi A."/>
            <person name="Radhakrishnan G.V."/>
            <person name="Van Nieuwerburgh F."/>
            <person name="Deforce D."/>
            <person name="Chang C."/>
            <person name="Karol K.G."/>
            <person name="Hedrich R."/>
            <person name="Ulvskov P."/>
            <person name="Glockner G."/>
            <person name="Delwiche C.F."/>
            <person name="Petrasek J."/>
            <person name="Van de Peer Y."/>
            <person name="Friml J."/>
            <person name="Beilby M."/>
            <person name="Dolan L."/>
            <person name="Kohara Y."/>
            <person name="Sugano S."/>
            <person name="Fujiyama A."/>
            <person name="Delaux P.-M."/>
            <person name="Quint M."/>
            <person name="TheiBen G."/>
            <person name="Hagemann M."/>
            <person name="Harholt J."/>
            <person name="Dunand C."/>
            <person name="Zachgo S."/>
            <person name="Langdale J."/>
            <person name="Maumus F."/>
            <person name="Straeten D.V.D."/>
            <person name="Gould S.B."/>
            <person name="Rensing S.A."/>
        </authorList>
    </citation>
    <scope>NUCLEOTIDE SEQUENCE [LARGE SCALE GENOMIC DNA]</scope>
    <source>
        <strain evidence="3 4">S276</strain>
    </source>
</reference>
<dbReference type="Gene3D" id="2.40.10.10">
    <property type="entry name" value="Trypsin-like serine proteases"/>
    <property type="match status" value="1"/>
</dbReference>
<dbReference type="SUPFAM" id="SSF50494">
    <property type="entry name" value="Trypsin-like serine proteases"/>
    <property type="match status" value="1"/>
</dbReference>
<dbReference type="GO" id="GO:0006508">
    <property type="term" value="P:proteolysis"/>
    <property type="evidence" value="ECO:0007669"/>
    <property type="project" value="InterPro"/>
</dbReference>
<evidence type="ECO:0000313" key="4">
    <source>
        <dbReference type="Proteomes" id="UP000265515"/>
    </source>
</evidence>
<name>A0A388JL19_CHABU</name>
<keyword evidence="4" id="KW-1185">Reference proteome</keyword>
<feature type="domain" description="Peptidase S1" evidence="2">
    <location>
        <begin position="74"/>
        <end position="116"/>
    </location>
</feature>
<feature type="signal peptide" evidence="1">
    <location>
        <begin position="1"/>
        <end position="34"/>
    </location>
</feature>
<sequence>MESFSFHQSGAYRTAAILLSLVLAVDAIARASYAAQSSPHRHRQSESVAGRRWGGAFMEYAHGHVDARMDQERIVGGGKANRTAFPYIVLITILKDNDEFFCGGTLIDRQYVVTAGTFTETA</sequence>
<keyword evidence="1" id="KW-0732">Signal</keyword>
<comment type="caution">
    <text evidence="3">The sequence shown here is derived from an EMBL/GenBank/DDBJ whole genome shotgun (WGS) entry which is preliminary data.</text>
</comment>
<evidence type="ECO:0000259" key="2">
    <source>
        <dbReference type="Pfam" id="PF00089"/>
    </source>
</evidence>
<dbReference type="Proteomes" id="UP000265515">
    <property type="component" value="Unassembled WGS sequence"/>
</dbReference>
<feature type="non-terminal residue" evidence="3">
    <location>
        <position position="122"/>
    </location>
</feature>
<gene>
    <name evidence="3" type="ORF">CBR_g90575</name>
</gene>
<dbReference type="EMBL" id="BFEA01011332">
    <property type="protein sequence ID" value="GBG47976.1"/>
    <property type="molecule type" value="Genomic_DNA"/>
</dbReference>
<evidence type="ECO:0000256" key="1">
    <source>
        <dbReference type="SAM" id="SignalP"/>
    </source>
</evidence>
<organism evidence="3 4">
    <name type="scientific">Chara braunii</name>
    <name type="common">Braun's stonewort</name>
    <dbReference type="NCBI Taxonomy" id="69332"/>
    <lineage>
        <taxon>Eukaryota</taxon>
        <taxon>Viridiplantae</taxon>
        <taxon>Streptophyta</taxon>
        <taxon>Charophyceae</taxon>
        <taxon>Charales</taxon>
        <taxon>Characeae</taxon>
        <taxon>Chara</taxon>
    </lineage>
</organism>
<accession>A0A388JL19</accession>
<dbReference type="Pfam" id="PF00089">
    <property type="entry name" value="Trypsin"/>
    <property type="match status" value="1"/>
</dbReference>
<dbReference type="Gramene" id="GBG47976">
    <property type="protein sequence ID" value="GBG47976"/>
    <property type="gene ID" value="CBR_g90575"/>
</dbReference>
<feature type="chain" id="PRO_5017288727" description="Peptidase S1 domain-containing protein" evidence="1">
    <location>
        <begin position="35"/>
        <end position="122"/>
    </location>
</feature>
<protein>
    <recommendedName>
        <fullName evidence="2">Peptidase S1 domain-containing protein</fullName>
    </recommendedName>
</protein>
<dbReference type="OrthoDB" id="6628837at2759"/>